<keyword evidence="2" id="KW-1185">Reference proteome</keyword>
<evidence type="ECO:0000313" key="1">
    <source>
        <dbReference type="EMBL" id="NRF21574.1"/>
    </source>
</evidence>
<dbReference type="Proteomes" id="UP001155820">
    <property type="component" value="Unassembled WGS sequence"/>
</dbReference>
<dbReference type="RefSeq" id="WP_172874059.1">
    <property type="nucleotide sequence ID" value="NZ_JABRWL010000006.1"/>
</dbReference>
<accession>A0AA44ENI4</accession>
<organism evidence="1 2">
    <name type="scientific">Agrobacterium pusense</name>
    <dbReference type="NCBI Taxonomy" id="648995"/>
    <lineage>
        <taxon>Bacteria</taxon>
        <taxon>Pseudomonadati</taxon>
        <taxon>Pseudomonadota</taxon>
        <taxon>Alphaproteobacteria</taxon>
        <taxon>Hyphomicrobiales</taxon>
        <taxon>Rhizobiaceae</taxon>
        <taxon>Rhizobium/Agrobacterium group</taxon>
        <taxon>Agrobacterium</taxon>
    </lineage>
</organism>
<evidence type="ECO:0000313" key="2">
    <source>
        <dbReference type="Proteomes" id="UP001155820"/>
    </source>
</evidence>
<name>A0AA44ENI4_9HYPH</name>
<proteinExistence type="predicted"/>
<dbReference type="AlphaFoldDB" id="A0AA44ENI4"/>
<dbReference type="EMBL" id="JABRWM010000006">
    <property type="protein sequence ID" value="NRF21574.1"/>
    <property type="molecule type" value="Genomic_DNA"/>
</dbReference>
<reference evidence="1" key="1">
    <citation type="submission" date="2019-07" db="EMBL/GenBank/DDBJ databases">
        <title>FDA dAtabase for Regulatory Grade micrObial Sequences (FDA-ARGOS): Supporting development and validation of Infectious Disease Dx tests.</title>
        <authorList>
            <person name="Bachman M."/>
            <person name="Young C."/>
            <person name="Tallon L."/>
            <person name="Sadzewicz L."/>
            <person name="Vavikolanu K."/>
            <person name="Mehta A."/>
            <person name="Aluvathingal J."/>
            <person name="Nadendla S."/>
            <person name="Nandy P."/>
            <person name="Geyer C."/>
            <person name="Yan Y."/>
            <person name="Sichtig H."/>
        </authorList>
    </citation>
    <scope>NUCLEOTIDE SEQUENCE</scope>
    <source>
        <strain evidence="1">FDAARGOS_618</strain>
    </source>
</reference>
<protein>
    <submittedName>
        <fullName evidence="1">Uncharacterized protein</fullName>
    </submittedName>
</protein>
<comment type="caution">
    <text evidence="1">The sequence shown here is derived from an EMBL/GenBank/DDBJ whole genome shotgun (WGS) entry which is preliminary data.</text>
</comment>
<gene>
    <name evidence="1" type="ORF">FOB26_21175</name>
</gene>
<sequence length="163" mass="18495">MVKPRVNRVPVMMSESEMEAIDDWRFENRVATRSEAIRRLCQIGAEVSKFLPDAILKTVEIRTAAEDMIKREIQDLKGEKKELSEDDLMQFHLMSSSDLPQNKFLDETLELTQWLKTLGEICSALGNVPKLNDAMEAARDAKVAPVLAQIDKTKKSSLDDDET</sequence>